<dbReference type="InterPro" id="IPR051911">
    <property type="entry name" value="SDR_oxidoreductase"/>
</dbReference>
<dbReference type="SUPFAM" id="SSF51735">
    <property type="entry name" value="NAD(P)-binding Rossmann-fold domains"/>
    <property type="match status" value="1"/>
</dbReference>
<dbReference type="PANTHER" id="PTHR43976">
    <property type="entry name" value="SHORT CHAIN DEHYDROGENASE"/>
    <property type="match status" value="1"/>
</dbReference>
<dbReference type="PANTHER" id="PTHR43976:SF16">
    <property type="entry name" value="SHORT-CHAIN DEHYDROGENASE_REDUCTASE FAMILY PROTEIN"/>
    <property type="match status" value="1"/>
</dbReference>
<evidence type="ECO:0000256" key="1">
    <source>
        <dbReference type="ARBA" id="ARBA00006484"/>
    </source>
</evidence>
<comment type="similarity">
    <text evidence="1 4">Belongs to the short-chain dehydrogenases/reductases (SDR) family.</text>
</comment>
<dbReference type="EMBL" id="KL197709">
    <property type="protein sequence ID" value="KDQ64088.1"/>
    <property type="molecule type" value="Genomic_DNA"/>
</dbReference>
<dbReference type="Gene3D" id="3.40.50.720">
    <property type="entry name" value="NAD(P)-binding Rossmann-like Domain"/>
    <property type="match status" value="1"/>
</dbReference>
<dbReference type="InterPro" id="IPR020904">
    <property type="entry name" value="Sc_DH/Rdtase_CS"/>
</dbReference>
<dbReference type="InParanoid" id="A0A067QAK0"/>
<dbReference type="HOGENOM" id="CLU_010194_2_9_1"/>
<organism evidence="5 6">
    <name type="scientific">Jaapia argillacea MUCL 33604</name>
    <dbReference type="NCBI Taxonomy" id="933084"/>
    <lineage>
        <taxon>Eukaryota</taxon>
        <taxon>Fungi</taxon>
        <taxon>Dikarya</taxon>
        <taxon>Basidiomycota</taxon>
        <taxon>Agaricomycotina</taxon>
        <taxon>Agaricomycetes</taxon>
        <taxon>Agaricomycetidae</taxon>
        <taxon>Jaapiales</taxon>
        <taxon>Jaapiaceae</taxon>
        <taxon>Jaapia</taxon>
    </lineage>
</organism>
<evidence type="ECO:0000256" key="3">
    <source>
        <dbReference type="ARBA" id="ARBA00023002"/>
    </source>
</evidence>
<accession>A0A067QAK0</accession>
<dbReference type="Proteomes" id="UP000027265">
    <property type="component" value="Unassembled WGS sequence"/>
</dbReference>
<keyword evidence="6" id="KW-1185">Reference proteome</keyword>
<dbReference type="CDD" id="cd05374">
    <property type="entry name" value="17beta-HSD-like_SDR_c"/>
    <property type="match status" value="1"/>
</dbReference>
<keyword evidence="2" id="KW-0521">NADP</keyword>
<dbReference type="PRINTS" id="PR00080">
    <property type="entry name" value="SDRFAMILY"/>
</dbReference>
<evidence type="ECO:0000256" key="2">
    <source>
        <dbReference type="ARBA" id="ARBA00022857"/>
    </source>
</evidence>
<evidence type="ECO:0000256" key="4">
    <source>
        <dbReference type="RuleBase" id="RU000363"/>
    </source>
</evidence>
<evidence type="ECO:0000313" key="6">
    <source>
        <dbReference type="Proteomes" id="UP000027265"/>
    </source>
</evidence>
<dbReference type="Pfam" id="PF00106">
    <property type="entry name" value="adh_short"/>
    <property type="match status" value="1"/>
</dbReference>
<protein>
    <recommendedName>
        <fullName evidence="7">NAD(P)-binding protein</fullName>
    </recommendedName>
</protein>
<proteinExistence type="inferred from homology"/>
<name>A0A067QAK0_9AGAM</name>
<reference evidence="6" key="1">
    <citation type="journal article" date="2014" name="Proc. Natl. Acad. Sci. U.S.A.">
        <title>Extensive sampling of basidiomycete genomes demonstrates inadequacy of the white-rot/brown-rot paradigm for wood decay fungi.</title>
        <authorList>
            <person name="Riley R."/>
            <person name="Salamov A.A."/>
            <person name="Brown D.W."/>
            <person name="Nagy L.G."/>
            <person name="Floudas D."/>
            <person name="Held B.W."/>
            <person name="Levasseur A."/>
            <person name="Lombard V."/>
            <person name="Morin E."/>
            <person name="Otillar R."/>
            <person name="Lindquist E.A."/>
            <person name="Sun H."/>
            <person name="LaButti K.M."/>
            <person name="Schmutz J."/>
            <person name="Jabbour D."/>
            <person name="Luo H."/>
            <person name="Baker S.E."/>
            <person name="Pisabarro A.G."/>
            <person name="Walton J.D."/>
            <person name="Blanchette R.A."/>
            <person name="Henrissat B."/>
            <person name="Martin F."/>
            <person name="Cullen D."/>
            <person name="Hibbett D.S."/>
            <person name="Grigoriev I.V."/>
        </authorList>
    </citation>
    <scope>NUCLEOTIDE SEQUENCE [LARGE SCALE GENOMIC DNA]</scope>
    <source>
        <strain evidence="6">MUCL 33604</strain>
    </source>
</reference>
<dbReference type="STRING" id="933084.A0A067QAK0"/>
<keyword evidence="3" id="KW-0560">Oxidoreductase</keyword>
<dbReference type="AlphaFoldDB" id="A0A067QAK0"/>
<dbReference type="OrthoDB" id="1274115at2759"/>
<sequence length="273" mass="29663">MSKQLVWLITGTSSGIGDKVIATARSRSLSKLEDLRAQGADTLELDVTSGLDSLKEVAKKAVAIYGRVDVLVNNAGYLLFGAIEENTPEETFDQFNTNVFGALNVARAFLPHMRERKTGTIIWLGSVAGWWTGPSFGVYCGTKHAIRAISQSLHDEVAPLGLRSICVELGYFRTDLLSGDNRSPYISRIGDYKEITAEADAHLEASNQHQPGDPKKGVEVIVDLVKGEGAATGREVPAVIDLGTDCYQGVRGVCESTLKRLEEWESVSRSTDF</sequence>
<evidence type="ECO:0008006" key="7">
    <source>
        <dbReference type="Google" id="ProtNLM"/>
    </source>
</evidence>
<dbReference type="InterPro" id="IPR002347">
    <property type="entry name" value="SDR_fam"/>
</dbReference>
<gene>
    <name evidence="5" type="ORF">JAAARDRAFT_64002</name>
</gene>
<evidence type="ECO:0000313" key="5">
    <source>
        <dbReference type="EMBL" id="KDQ64088.1"/>
    </source>
</evidence>
<dbReference type="GO" id="GO:0016491">
    <property type="term" value="F:oxidoreductase activity"/>
    <property type="evidence" value="ECO:0007669"/>
    <property type="project" value="UniProtKB-KW"/>
</dbReference>
<dbReference type="PRINTS" id="PR00081">
    <property type="entry name" value="GDHRDH"/>
</dbReference>
<dbReference type="FunCoup" id="A0A067QAK0">
    <property type="interactions" value="1"/>
</dbReference>
<dbReference type="PROSITE" id="PS00061">
    <property type="entry name" value="ADH_SHORT"/>
    <property type="match status" value="1"/>
</dbReference>
<dbReference type="InterPro" id="IPR036291">
    <property type="entry name" value="NAD(P)-bd_dom_sf"/>
</dbReference>